<dbReference type="PROSITE" id="PS50929">
    <property type="entry name" value="ABC_TM1F"/>
    <property type="match status" value="1"/>
</dbReference>
<keyword evidence="5 7" id="KW-1133">Transmembrane helix</keyword>
<keyword evidence="6 7" id="KW-0472">Membrane</keyword>
<feature type="transmembrane region" description="Helical" evidence="7">
    <location>
        <begin position="38"/>
        <end position="57"/>
    </location>
</feature>
<dbReference type="PANTHER" id="PTHR43394:SF1">
    <property type="entry name" value="ATP-BINDING CASSETTE SUB-FAMILY B MEMBER 10, MITOCHONDRIAL"/>
    <property type="match status" value="1"/>
</dbReference>
<dbReference type="GO" id="GO:0016887">
    <property type="term" value="F:ATP hydrolysis activity"/>
    <property type="evidence" value="ECO:0007669"/>
    <property type="project" value="InterPro"/>
</dbReference>
<protein>
    <submittedName>
        <fullName evidence="10">Putative hlyB transporter, ATP-binding protein</fullName>
    </submittedName>
</protein>
<dbReference type="PANTHER" id="PTHR43394">
    <property type="entry name" value="ATP-DEPENDENT PERMEASE MDL1, MITOCHONDRIAL"/>
    <property type="match status" value="1"/>
</dbReference>
<evidence type="ECO:0000256" key="5">
    <source>
        <dbReference type="ARBA" id="ARBA00022989"/>
    </source>
</evidence>
<dbReference type="GO" id="GO:0005886">
    <property type="term" value="C:plasma membrane"/>
    <property type="evidence" value="ECO:0007669"/>
    <property type="project" value="UniProtKB-SubCell"/>
</dbReference>
<evidence type="ECO:0000259" key="9">
    <source>
        <dbReference type="PROSITE" id="PS50929"/>
    </source>
</evidence>
<comment type="subcellular location">
    <subcellularLocation>
        <location evidence="1">Cell membrane</location>
        <topology evidence="1">Multi-pass membrane protein</topology>
    </subcellularLocation>
</comment>
<evidence type="ECO:0000256" key="7">
    <source>
        <dbReference type="SAM" id="Phobius"/>
    </source>
</evidence>
<evidence type="ECO:0000256" key="1">
    <source>
        <dbReference type="ARBA" id="ARBA00004651"/>
    </source>
</evidence>
<dbReference type="GO" id="GO:0005524">
    <property type="term" value="F:ATP binding"/>
    <property type="evidence" value="ECO:0007669"/>
    <property type="project" value="UniProtKB-KW"/>
</dbReference>
<evidence type="ECO:0000313" key="11">
    <source>
        <dbReference type="Proteomes" id="UP000231658"/>
    </source>
</evidence>
<dbReference type="GO" id="GO:0015421">
    <property type="term" value="F:ABC-type oligopeptide transporter activity"/>
    <property type="evidence" value="ECO:0007669"/>
    <property type="project" value="TreeGrafter"/>
</dbReference>
<feature type="transmembrane region" description="Helical" evidence="7">
    <location>
        <begin position="225"/>
        <end position="247"/>
    </location>
</feature>
<keyword evidence="4 10" id="KW-0067">ATP-binding</keyword>
<evidence type="ECO:0000256" key="6">
    <source>
        <dbReference type="ARBA" id="ARBA00023136"/>
    </source>
</evidence>
<feature type="transmembrane region" description="Helical" evidence="7">
    <location>
        <begin position="141"/>
        <end position="159"/>
    </location>
</feature>
<dbReference type="SMART" id="SM00382">
    <property type="entry name" value="AAA"/>
    <property type="match status" value="1"/>
</dbReference>
<organism evidence="10 11">
    <name type="scientific">Candidatus Terasakiella magnetica</name>
    <dbReference type="NCBI Taxonomy" id="1867952"/>
    <lineage>
        <taxon>Bacteria</taxon>
        <taxon>Pseudomonadati</taxon>
        <taxon>Pseudomonadota</taxon>
        <taxon>Alphaproteobacteria</taxon>
        <taxon>Rhodospirillales</taxon>
        <taxon>Terasakiellaceae</taxon>
        <taxon>Terasakiella</taxon>
    </lineage>
</organism>
<dbReference type="Gene3D" id="3.40.50.300">
    <property type="entry name" value="P-loop containing nucleotide triphosphate hydrolases"/>
    <property type="match status" value="1"/>
</dbReference>
<name>A0A1C3RDN7_9PROT</name>
<evidence type="ECO:0000259" key="8">
    <source>
        <dbReference type="PROSITE" id="PS50893"/>
    </source>
</evidence>
<dbReference type="Pfam" id="PF00664">
    <property type="entry name" value="ABC_membrane"/>
    <property type="match status" value="1"/>
</dbReference>
<dbReference type="InterPro" id="IPR036640">
    <property type="entry name" value="ABC1_TM_sf"/>
</dbReference>
<evidence type="ECO:0000256" key="3">
    <source>
        <dbReference type="ARBA" id="ARBA00022741"/>
    </source>
</evidence>
<dbReference type="InterPro" id="IPR027417">
    <property type="entry name" value="P-loop_NTPase"/>
</dbReference>
<dbReference type="Gene3D" id="1.20.1560.10">
    <property type="entry name" value="ABC transporter type 1, transmembrane domain"/>
    <property type="match status" value="1"/>
</dbReference>
<evidence type="ECO:0000256" key="4">
    <source>
        <dbReference type="ARBA" id="ARBA00022840"/>
    </source>
</evidence>
<keyword evidence="11" id="KW-1185">Reference proteome</keyword>
<dbReference type="InterPro" id="IPR003439">
    <property type="entry name" value="ABC_transporter-like_ATP-bd"/>
</dbReference>
<feature type="domain" description="ABC transmembrane type-1" evidence="9">
    <location>
        <begin position="3"/>
        <end position="282"/>
    </location>
</feature>
<dbReference type="STRING" id="1867952.MTBPR1_10605"/>
<proteinExistence type="predicted"/>
<dbReference type="Pfam" id="PF00005">
    <property type="entry name" value="ABC_tran"/>
    <property type="match status" value="1"/>
</dbReference>
<dbReference type="InterPro" id="IPR039421">
    <property type="entry name" value="Type_1_exporter"/>
</dbReference>
<dbReference type="SUPFAM" id="SSF52540">
    <property type="entry name" value="P-loop containing nucleoside triphosphate hydrolases"/>
    <property type="match status" value="1"/>
</dbReference>
<evidence type="ECO:0000313" key="10">
    <source>
        <dbReference type="EMBL" id="SCA55358.1"/>
    </source>
</evidence>
<dbReference type="Proteomes" id="UP000231658">
    <property type="component" value="Unassembled WGS sequence"/>
</dbReference>
<keyword evidence="3" id="KW-0547">Nucleotide-binding</keyword>
<keyword evidence="2 7" id="KW-0812">Transmembrane</keyword>
<dbReference type="SUPFAM" id="SSF90123">
    <property type="entry name" value="ABC transporter transmembrane region"/>
    <property type="match status" value="1"/>
</dbReference>
<dbReference type="EMBL" id="FLYE01000001">
    <property type="protein sequence ID" value="SCA55358.1"/>
    <property type="molecule type" value="Genomic_DNA"/>
</dbReference>
<dbReference type="InterPro" id="IPR003593">
    <property type="entry name" value="AAA+_ATPase"/>
</dbReference>
<accession>A0A1C3RDN7</accession>
<sequence length="556" mass="60905">MDVMLASLALNLLTLALPLIVLQVYDRIIPSNSTDTFTFMVLGLVLVVVLDAALRILRTNTITWAGTRFEHAASIRACDVFLSSEIQDFETTPPGVQMERYSSVEALRDHQSGQGLISYTELPFAILFVGLIALIGGPLVIAPIVVCVIAASFALWLGYSLDSIIRKRNELDDDRYNFIFQVLNGIHSVKGLGMEAMMCRHYQHLHAPVAHVMEKLVFYSSLGQSVGAILSNFAMISVALLGSVFVINGDLTGGSLMACTLLGGRAIQPLIRMIGVWVQYRSIKMSNERLVNLGDIKQENNDREHEEATPHVTGDIKFEDATIYQVNTGVPIFQGLNLHIKPGEIVAILGQVGGGKSSLLEAIAGFIPVDEGKLLYDNIDSRELSYRKLRNQIGYVRQNAPLFRGNLRDNLTKFRGRDHLPAALDVADKLGLTEIIAAMPKGLETPVGESASEGLSGSVQQMVSLTLTFADKPKILLLDEANTALDGDADRRLREYLETLKGDTTVLMITERPSMINIADRVLDASHGVVKQIEWEGFGPKKAPKPVAERQAEKSA</sequence>
<evidence type="ECO:0000256" key="2">
    <source>
        <dbReference type="ARBA" id="ARBA00022692"/>
    </source>
</evidence>
<dbReference type="InterPro" id="IPR011527">
    <property type="entry name" value="ABC1_TM_dom"/>
</dbReference>
<feature type="transmembrane region" description="Helical" evidence="7">
    <location>
        <begin position="116"/>
        <end position="135"/>
    </location>
</feature>
<dbReference type="PROSITE" id="PS50893">
    <property type="entry name" value="ABC_TRANSPORTER_2"/>
    <property type="match status" value="1"/>
</dbReference>
<feature type="domain" description="ABC transporter" evidence="8">
    <location>
        <begin position="316"/>
        <end position="552"/>
    </location>
</feature>
<gene>
    <name evidence="10" type="ORF">MTBPR1_10605</name>
</gene>
<dbReference type="AlphaFoldDB" id="A0A1C3RDN7"/>
<reference evidence="10 11" key="1">
    <citation type="submission" date="2016-07" db="EMBL/GenBank/DDBJ databases">
        <authorList>
            <person name="Lefevre C.T."/>
        </authorList>
    </citation>
    <scope>NUCLEOTIDE SEQUENCE [LARGE SCALE GENOMIC DNA]</scope>
    <source>
        <strain evidence="10">PR1</strain>
    </source>
</reference>